<evidence type="ECO:0000256" key="4">
    <source>
        <dbReference type="ARBA" id="ARBA00023136"/>
    </source>
</evidence>
<feature type="transmembrane region" description="Helical" evidence="6">
    <location>
        <begin position="93"/>
        <end position="112"/>
    </location>
</feature>
<dbReference type="eggNOG" id="KOG0255">
    <property type="taxonomic scope" value="Eukaryota"/>
</dbReference>
<dbReference type="EMBL" id="BAUL01000240">
    <property type="protein sequence ID" value="GAD98332.1"/>
    <property type="molecule type" value="Genomic_DNA"/>
</dbReference>
<feature type="transmembrane region" description="Helical" evidence="6">
    <location>
        <begin position="160"/>
        <end position="179"/>
    </location>
</feature>
<dbReference type="GO" id="GO:0022857">
    <property type="term" value="F:transmembrane transporter activity"/>
    <property type="evidence" value="ECO:0007669"/>
    <property type="project" value="InterPro"/>
</dbReference>
<evidence type="ECO:0000256" key="6">
    <source>
        <dbReference type="SAM" id="Phobius"/>
    </source>
</evidence>
<dbReference type="Gene3D" id="1.20.1250.20">
    <property type="entry name" value="MFS general substrate transporter like domains"/>
    <property type="match status" value="1"/>
</dbReference>
<evidence type="ECO:0000256" key="5">
    <source>
        <dbReference type="SAM" id="MobiDB-lite"/>
    </source>
</evidence>
<dbReference type="InterPro" id="IPR036259">
    <property type="entry name" value="MFS_trans_sf"/>
</dbReference>
<keyword evidence="9" id="KW-1185">Reference proteome</keyword>
<sequence>MQSIRQYQKIQSHVRETLRHTDLAKLEQWVDFGSASEEESNGKQNAGVPPLAPGIQVRRADPKAGHDHNTFIVGWEGDNDPMRPQNWSLTRRWLATVMLCLISIIVSAASSIDAAVTPQSSEAFHVGEAAGSLTTGCYLFGFAAGSLVAGSFSETFGRNIVYMATGALFMIFIMAKALAPNFGAALAFRFLTGLFGSTPLTCAGGSIADLWNPLEATFSLPFLTMVSYVGPMLGPVISAYMGQSTVINWRWADWIMLIFAGLVMALVFLFQPETYEPTLLGWKAAAFRKITGDNRFKSEPEVTEHPSLWRRLRTSIYRPFLFTYTEPIIMLFTLYLIIIYIILFTFMNGYPFIFQNVYGISEGLTNTLWVAQIIGDLAALPTIPLVYSWTKKEFQRSTVEGKPLKPEVCLYYSMLGGSIFLPISLFWMGWTCYPHISIWSPIIGSVFFGYGLITVFTSTYLYIIFVYQIYAASALSFMTFGRYIVSGAMTVVAIPMYHNLGPHYTLTILACIAALMAPVPFLLYRYGHIVRRMSKRVQAKY</sequence>
<keyword evidence="3 6" id="KW-1133">Transmembrane helix</keyword>
<feature type="transmembrane region" description="Helical" evidence="6">
    <location>
        <begin position="479"/>
        <end position="498"/>
    </location>
</feature>
<evidence type="ECO:0000259" key="7">
    <source>
        <dbReference type="PROSITE" id="PS50850"/>
    </source>
</evidence>
<feature type="transmembrane region" description="Helical" evidence="6">
    <location>
        <begin position="220"/>
        <end position="242"/>
    </location>
</feature>
<evidence type="ECO:0000256" key="1">
    <source>
        <dbReference type="ARBA" id="ARBA00004141"/>
    </source>
</evidence>
<dbReference type="AlphaFoldDB" id="V5GBM5"/>
<feature type="transmembrane region" description="Helical" evidence="6">
    <location>
        <begin position="320"/>
        <end position="347"/>
    </location>
</feature>
<dbReference type="OrthoDB" id="3936150at2759"/>
<dbReference type="PANTHER" id="PTHR23502:SF47">
    <property type="entry name" value="MAJOR FACILITATOR SUPERFAMILY (MFS) PROFILE DOMAIN-CONTAINING PROTEIN-RELATED"/>
    <property type="match status" value="1"/>
</dbReference>
<feature type="transmembrane region" description="Helical" evidence="6">
    <location>
        <begin position="132"/>
        <end position="153"/>
    </location>
</feature>
<feature type="transmembrane region" description="Helical" evidence="6">
    <location>
        <begin position="504"/>
        <end position="526"/>
    </location>
</feature>
<dbReference type="InParanoid" id="V5GBM5"/>
<dbReference type="Proteomes" id="UP000018001">
    <property type="component" value="Unassembled WGS sequence"/>
</dbReference>
<dbReference type="HOGENOM" id="CLU_008455_11_1_1"/>
<reference evidence="9" key="1">
    <citation type="journal article" date="2014" name="Genome Announc.">
        <title>Draft genome sequence of the formaldehyde-resistant fungus Byssochlamys spectabilis No. 5 (anamorph Paecilomyces variotii No. 5) (NBRC109023).</title>
        <authorList>
            <person name="Oka T."/>
            <person name="Ekino K."/>
            <person name="Fukuda K."/>
            <person name="Nomura Y."/>
        </authorList>
    </citation>
    <scope>NUCLEOTIDE SEQUENCE [LARGE SCALE GENOMIC DNA]</scope>
    <source>
        <strain evidence="9">No. 5 / NBRC 109023</strain>
    </source>
</reference>
<dbReference type="SUPFAM" id="SSF103473">
    <property type="entry name" value="MFS general substrate transporter"/>
    <property type="match status" value="1"/>
</dbReference>
<comment type="subcellular location">
    <subcellularLocation>
        <location evidence="1">Membrane</location>
        <topology evidence="1">Multi-pass membrane protein</topology>
    </subcellularLocation>
</comment>
<keyword evidence="2 6" id="KW-0812">Transmembrane</keyword>
<feature type="transmembrane region" description="Helical" evidence="6">
    <location>
        <begin position="367"/>
        <end position="387"/>
    </location>
</feature>
<protein>
    <submittedName>
        <fullName evidence="8">General substrate transporter</fullName>
    </submittedName>
</protein>
<feature type="transmembrane region" description="Helical" evidence="6">
    <location>
        <begin position="408"/>
        <end position="430"/>
    </location>
</feature>
<feature type="transmembrane region" description="Helical" evidence="6">
    <location>
        <begin position="254"/>
        <end position="270"/>
    </location>
</feature>
<feature type="region of interest" description="Disordered" evidence="5">
    <location>
        <begin position="35"/>
        <end position="55"/>
    </location>
</feature>
<dbReference type="InterPro" id="IPR011701">
    <property type="entry name" value="MFS"/>
</dbReference>
<evidence type="ECO:0000256" key="2">
    <source>
        <dbReference type="ARBA" id="ARBA00022692"/>
    </source>
</evidence>
<dbReference type="PROSITE" id="PS50850">
    <property type="entry name" value="MFS"/>
    <property type="match status" value="1"/>
</dbReference>
<evidence type="ECO:0000313" key="8">
    <source>
        <dbReference type="EMBL" id="GAD98332.1"/>
    </source>
</evidence>
<gene>
    <name evidence="8" type="ORF">PVAR5_7024</name>
</gene>
<evidence type="ECO:0000256" key="3">
    <source>
        <dbReference type="ARBA" id="ARBA00022989"/>
    </source>
</evidence>
<feature type="transmembrane region" description="Helical" evidence="6">
    <location>
        <begin position="442"/>
        <end position="467"/>
    </location>
</feature>
<feature type="domain" description="Major facilitator superfamily (MFS) profile" evidence="7">
    <location>
        <begin position="95"/>
        <end position="528"/>
    </location>
</feature>
<organism evidence="8 9">
    <name type="scientific">Byssochlamys spectabilis (strain No. 5 / NBRC 109023)</name>
    <name type="common">Paecilomyces variotii</name>
    <dbReference type="NCBI Taxonomy" id="1356009"/>
    <lineage>
        <taxon>Eukaryota</taxon>
        <taxon>Fungi</taxon>
        <taxon>Dikarya</taxon>
        <taxon>Ascomycota</taxon>
        <taxon>Pezizomycotina</taxon>
        <taxon>Eurotiomycetes</taxon>
        <taxon>Eurotiomycetidae</taxon>
        <taxon>Eurotiales</taxon>
        <taxon>Thermoascaceae</taxon>
        <taxon>Paecilomyces</taxon>
    </lineage>
</organism>
<dbReference type="InterPro" id="IPR020846">
    <property type="entry name" value="MFS_dom"/>
</dbReference>
<proteinExistence type="predicted"/>
<accession>V5GBM5</accession>
<dbReference type="Pfam" id="PF07690">
    <property type="entry name" value="MFS_1"/>
    <property type="match status" value="1"/>
</dbReference>
<dbReference type="GO" id="GO:0005886">
    <property type="term" value="C:plasma membrane"/>
    <property type="evidence" value="ECO:0007669"/>
    <property type="project" value="TreeGrafter"/>
</dbReference>
<keyword evidence="4 6" id="KW-0472">Membrane</keyword>
<feature type="transmembrane region" description="Helical" evidence="6">
    <location>
        <begin position="185"/>
        <end position="208"/>
    </location>
</feature>
<name>V5GBM5_BYSSN</name>
<evidence type="ECO:0000313" key="9">
    <source>
        <dbReference type="Proteomes" id="UP000018001"/>
    </source>
</evidence>
<dbReference type="PANTHER" id="PTHR23502">
    <property type="entry name" value="MAJOR FACILITATOR SUPERFAMILY"/>
    <property type="match status" value="1"/>
</dbReference>
<comment type="caution">
    <text evidence="8">The sequence shown here is derived from an EMBL/GenBank/DDBJ whole genome shotgun (WGS) entry which is preliminary data.</text>
</comment>